<reference evidence="8 9" key="1">
    <citation type="journal article" date="2019" name="Appl. Microbiol. Biotechnol.">
        <title>Differential efficiency of wild type rhizogenic strains for rol gene transformation of plants.</title>
        <authorList>
            <person name="Desmet S."/>
            <person name="De Keyser E."/>
            <person name="Van Vaerenbergh J."/>
            <person name="Baeyen S."/>
            <person name="Van Huylenbroeck J."/>
            <person name="Geelen D."/>
            <person name="Dhooghe E."/>
        </authorList>
    </citation>
    <scope>NUCLEOTIDE SEQUENCE [LARGE SCALE GENOMIC DNA]</scope>
    <source>
        <strain evidence="8 9">MAFF210266</strain>
    </source>
</reference>
<evidence type="ECO:0000313" key="9">
    <source>
        <dbReference type="Proteomes" id="UP000317023"/>
    </source>
</evidence>
<comment type="subcellular location">
    <subcellularLocation>
        <location evidence="1">Membrane</location>
    </subcellularLocation>
    <subcellularLocation>
        <location evidence="2">Secreted</location>
    </subcellularLocation>
</comment>
<evidence type="ECO:0000256" key="7">
    <source>
        <dbReference type="ARBA" id="ARBA00023136"/>
    </source>
</evidence>
<evidence type="ECO:0000256" key="3">
    <source>
        <dbReference type="ARBA" id="ARBA00022525"/>
    </source>
</evidence>
<dbReference type="PANTHER" id="PTHR38340:SF1">
    <property type="entry name" value="S-LAYER PROTEIN"/>
    <property type="match status" value="1"/>
</dbReference>
<dbReference type="Proteomes" id="UP000317023">
    <property type="component" value="Unassembled WGS sequence"/>
</dbReference>
<evidence type="ECO:0000256" key="6">
    <source>
        <dbReference type="ARBA" id="ARBA00023026"/>
    </source>
</evidence>
<keyword evidence="5" id="KW-0677">Repeat</keyword>
<sequence>MALATSIHPCPRRSNLSRNIHENPSPKILRNAIIGSILVQHISEVYFMARYNRSDKADIYSGTSDDDLIYGGRGYDELRGNGGNDIIYAGGGWLPGYDRVWGGDGNDTIYLEQNPLRNYAYGEAGDDTIFGGIGLDTIDGGWGNDHIEGGGGADTIYGDMGDDTIVLGIGHITARTTVDGGDGADKIHLNYGFEMFISGGAGDDIFYANRASLTGTDFDGGSGYDSIQARFNESRIGIRSIRDIEEITGDGRTNVSIEFDDLGGTLDLTKVKIIDIAKFRGSDNADTLYLAGKNSGDTTDDGANDVIDLGRGNDVAYSGFGNDTVAGGDGNDKLFGDFGNDQLEGGNGSDTFIFRISFGNDVIADFSVTGGDVIEIAGFSGIDEFSDLATLFNDVDGSTVINFTPSDSLSLVGVSVANLSANDFLFVA</sequence>
<evidence type="ECO:0000256" key="5">
    <source>
        <dbReference type="ARBA" id="ARBA00022737"/>
    </source>
</evidence>
<dbReference type="GO" id="GO:0005576">
    <property type="term" value="C:extracellular region"/>
    <property type="evidence" value="ECO:0007669"/>
    <property type="project" value="UniProtKB-SubCell"/>
</dbReference>
<dbReference type="InterPro" id="IPR050557">
    <property type="entry name" value="RTX_toxin/Mannuronan_C5-epim"/>
</dbReference>
<evidence type="ECO:0000256" key="2">
    <source>
        <dbReference type="ARBA" id="ARBA00004613"/>
    </source>
</evidence>
<dbReference type="SUPFAM" id="SSF51120">
    <property type="entry name" value="beta-Roll"/>
    <property type="match status" value="2"/>
</dbReference>
<dbReference type="GO" id="GO:0016020">
    <property type="term" value="C:membrane"/>
    <property type="evidence" value="ECO:0007669"/>
    <property type="project" value="UniProtKB-SubCell"/>
</dbReference>
<name>A0A546XZ94_AGRTU</name>
<keyword evidence="6" id="KW-0843">Virulence</keyword>
<dbReference type="GO" id="GO:0005509">
    <property type="term" value="F:calcium ion binding"/>
    <property type="evidence" value="ECO:0007669"/>
    <property type="project" value="InterPro"/>
</dbReference>
<accession>A0A546XZ94</accession>
<dbReference type="Gene3D" id="2.150.10.10">
    <property type="entry name" value="Serralysin-like metalloprotease, C-terminal"/>
    <property type="match status" value="3"/>
</dbReference>
<dbReference type="InterPro" id="IPR011049">
    <property type="entry name" value="Serralysin-like_metalloprot_C"/>
</dbReference>
<dbReference type="PRINTS" id="PR00313">
    <property type="entry name" value="CABNDNGRPT"/>
</dbReference>
<dbReference type="PROSITE" id="PS00330">
    <property type="entry name" value="HEMOLYSIN_CALCIUM"/>
    <property type="match status" value="3"/>
</dbReference>
<proteinExistence type="predicted"/>
<protein>
    <submittedName>
        <fullName evidence="8">Calcium-binding protein</fullName>
    </submittedName>
</protein>
<evidence type="ECO:0000313" key="8">
    <source>
        <dbReference type="EMBL" id="TRB06065.1"/>
    </source>
</evidence>
<dbReference type="EMBL" id="SGOE01000003">
    <property type="protein sequence ID" value="TRB06065.1"/>
    <property type="molecule type" value="Genomic_DNA"/>
</dbReference>
<keyword evidence="3" id="KW-0964">Secreted</keyword>
<comment type="caution">
    <text evidence="8">The sequence shown here is derived from an EMBL/GenBank/DDBJ whole genome shotgun (WGS) entry which is preliminary data.</text>
</comment>
<keyword evidence="4" id="KW-0800">Toxin</keyword>
<dbReference type="InterPro" id="IPR018511">
    <property type="entry name" value="Hemolysin-typ_Ca-bd_CS"/>
</dbReference>
<dbReference type="GO" id="GO:0090729">
    <property type="term" value="F:toxin activity"/>
    <property type="evidence" value="ECO:0007669"/>
    <property type="project" value="UniProtKB-KW"/>
</dbReference>
<dbReference type="InterPro" id="IPR001343">
    <property type="entry name" value="Hemolysn_Ca-bd"/>
</dbReference>
<dbReference type="Pfam" id="PF00353">
    <property type="entry name" value="HemolysinCabind"/>
    <property type="match status" value="6"/>
</dbReference>
<evidence type="ECO:0000256" key="1">
    <source>
        <dbReference type="ARBA" id="ARBA00004370"/>
    </source>
</evidence>
<keyword evidence="7" id="KW-0472">Membrane</keyword>
<dbReference type="InterPro" id="IPR003995">
    <property type="entry name" value="RTX_toxin_determinant-A"/>
</dbReference>
<organism evidence="8 9">
    <name type="scientific">Agrobacterium tumefaciens</name>
    <dbReference type="NCBI Taxonomy" id="358"/>
    <lineage>
        <taxon>Bacteria</taxon>
        <taxon>Pseudomonadati</taxon>
        <taxon>Pseudomonadota</taxon>
        <taxon>Alphaproteobacteria</taxon>
        <taxon>Hyphomicrobiales</taxon>
        <taxon>Rhizobiaceae</taxon>
        <taxon>Rhizobium/Agrobacterium group</taxon>
        <taxon>Agrobacterium</taxon>
        <taxon>Agrobacterium tumefaciens complex</taxon>
    </lineage>
</organism>
<evidence type="ECO:0000256" key="4">
    <source>
        <dbReference type="ARBA" id="ARBA00022656"/>
    </source>
</evidence>
<dbReference type="AlphaFoldDB" id="A0A546XZ94"/>
<dbReference type="PANTHER" id="PTHR38340">
    <property type="entry name" value="S-LAYER PROTEIN"/>
    <property type="match status" value="1"/>
</dbReference>
<gene>
    <name evidence="8" type="ORF">EXN61_12710</name>
</gene>
<dbReference type="PRINTS" id="PR01488">
    <property type="entry name" value="RTXTOXINA"/>
</dbReference>